<dbReference type="InterPro" id="IPR018739">
    <property type="entry name" value="DUF2281"/>
</dbReference>
<evidence type="ECO:0000259" key="1">
    <source>
        <dbReference type="Pfam" id="PF10047"/>
    </source>
</evidence>
<dbReference type="Proteomes" id="UP000006583">
    <property type="component" value="Chromosome"/>
</dbReference>
<dbReference type="PATRIC" id="fig|795359.3.peg.338"/>
<protein>
    <recommendedName>
        <fullName evidence="1">DUF2281 domain-containing protein</fullName>
    </recommendedName>
</protein>
<feature type="domain" description="DUF2281" evidence="1">
    <location>
        <begin position="7"/>
        <end position="65"/>
    </location>
</feature>
<reference evidence="2 3" key="1">
    <citation type="journal article" date="2013" name="Genome Announc.">
        <title>Complete genome sequence of the hyperthermophilic sulfate-reducing bacterium Thermodesulfobacterium geofontis OPF15T.</title>
        <authorList>
            <person name="Elkins J.G."/>
            <person name="Hamilton-Brehm S.D."/>
            <person name="Lucas S."/>
            <person name="Han J."/>
            <person name="Lapidus A."/>
            <person name="Cheng J.F."/>
            <person name="Goodwin L.A."/>
            <person name="Pitluck S."/>
            <person name="Peters L."/>
            <person name="Mikhailova N."/>
            <person name="Davenport K.W."/>
            <person name="Detter J.C."/>
            <person name="Han C.S."/>
            <person name="Tapia R."/>
            <person name="Land M.L."/>
            <person name="Hauser L."/>
            <person name="Kyrpides N.C."/>
            <person name="Ivanova N.N."/>
            <person name="Pagani I."/>
            <person name="Bruce D."/>
            <person name="Woyke T."/>
            <person name="Cottingham R.W."/>
        </authorList>
    </citation>
    <scope>NUCLEOTIDE SEQUENCE [LARGE SCALE GENOMIC DNA]</scope>
    <source>
        <strain evidence="2 3">OPF15</strain>
    </source>
</reference>
<dbReference type="OrthoDB" id="9813378at2"/>
<name>F8C3J3_THEGP</name>
<dbReference type="eggNOG" id="ENOG50338W9">
    <property type="taxonomic scope" value="Bacteria"/>
</dbReference>
<proteinExistence type="predicted"/>
<dbReference type="AlphaFoldDB" id="F8C3J3"/>
<accession>F8C3J3</accession>
<organism evidence="2 3">
    <name type="scientific">Thermodesulfobacterium geofontis (strain OPF15)</name>
    <dbReference type="NCBI Taxonomy" id="795359"/>
    <lineage>
        <taxon>Bacteria</taxon>
        <taxon>Pseudomonadati</taxon>
        <taxon>Thermodesulfobacteriota</taxon>
        <taxon>Thermodesulfobacteria</taxon>
        <taxon>Thermodesulfobacteriales</taxon>
        <taxon>Thermodesulfobacteriaceae</taxon>
        <taxon>Thermodesulfobacterium</taxon>
    </lineage>
</organism>
<keyword evidence="3" id="KW-1185">Reference proteome</keyword>
<evidence type="ECO:0000313" key="3">
    <source>
        <dbReference type="Proteomes" id="UP000006583"/>
    </source>
</evidence>
<evidence type="ECO:0000313" key="2">
    <source>
        <dbReference type="EMBL" id="AEH22442.1"/>
    </source>
</evidence>
<gene>
    <name evidence="2" type="ordered locus">TOPB45_0334</name>
</gene>
<dbReference type="KEGG" id="top:TOPB45_0334"/>
<dbReference type="HOGENOM" id="CLU_193462_0_0_0"/>
<dbReference type="STRING" id="795359.TOPB45_0334"/>
<dbReference type="RefSeq" id="WP_013909142.1">
    <property type="nucleotide sequence ID" value="NC_015682.1"/>
</dbReference>
<dbReference type="EMBL" id="CP002829">
    <property type="protein sequence ID" value="AEH22442.1"/>
    <property type="molecule type" value="Genomic_DNA"/>
</dbReference>
<sequence length="73" mass="9035">MQERKRLEDIIKELPEDLRKELEDFARFLWEKRRKKIKEKPKFDWAGALSDFADKFTSVELQHKISDWRIDEK</sequence>
<dbReference type="Pfam" id="PF10047">
    <property type="entry name" value="DUF2281"/>
    <property type="match status" value="1"/>
</dbReference>